<evidence type="ECO:0000256" key="3">
    <source>
        <dbReference type="ARBA" id="ARBA00022729"/>
    </source>
</evidence>
<dbReference type="KEGG" id="bmei:Spa11_29660"/>
<protein>
    <submittedName>
        <fullName evidence="6">Uro-adherence factor A</fullName>
    </submittedName>
</protein>
<evidence type="ECO:0000256" key="2">
    <source>
        <dbReference type="ARBA" id="ARBA00022525"/>
    </source>
</evidence>
<keyword evidence="7" id="KW-1185">Reference proteome</keyword>
<proteinExistence type="predicted"/>
<keyword evidence="3 4" id="KW-0732">Signal</keyword>
<evidence type="ECO:0000313" key="7">
    <source>
        <dbReference type="Proteomes" id="UP000316426"/>
    </source>
</evidence>
<gene>
    <name evidence="6" type="primary">uafA</name>
    <name evidence="6" type="ORF">Spa11_29660</name>
</gene>
<reference evidence="6 7" key="1">
    <citation type="submission" date="2019-02" db="EMBL/GenBank/DDBJ databases">
        <title>Deep-cultivation of Planctomycetes and their phenomic and genomic characterization uncovers novel biology.</title>
        <authorList>
            <person name="Wiegand S."/>
            <person name="Jogler M."/>
            <person name="Boedeker C."/>
            <person name="Pinto D."/>
            <person name="Vollmers J."/>
            <person name="Rivas-Marin E."/>
            <person name="Kohn T."/>
            <person name="Peeters S.H."/>
            <person name="Heuer A."/>
            <person name="Rast P."/>
            <person name="Oberbeckmann S."/>
            <person name="Bunk B."/>
            <person name="Jeske O."/>
            <person name="Meyerdierks A."/>
            <person name="Storesund J.E."/>
            <person name="Kallscheuer N."/>
            <person name="Luecker S."/>
            <person name="Lage O.M."/>
            <person name="Pohl T."/>
            <person name="Merkel B.J."/>
            <person name="Hornburger P."/>
            <person name="Mueller R.-W."/>
            <person name="Bruemmer F."/>
            <person name="Labrenz M."/>
            <person name="Spormann A.M."/>
            <person name="Op den Camp H."/>
            <person name="Overmann J."/>
            <person name="Amann R."/>
            <person name="Jetten M.S.M."/>
            <person name="Mascher T."/>
            <person name="Medema M.H."/>
            <person name="Devos D.P."/>
            <person name="Kaster A.-K."/>
            <person name="Ovreas L."/>
            <person name="Rohde M."/>
            <person name="Galperin M.Y."/>
            <person name="Jogler C."/>
        </authorList>
    </citation>
    <scope>NUCLEOTIDE SEQUENCE [LARGE SCALE GENOMIC DNA]</scope>
    <source>
        <strain evidence="6 7">Spa11</strain>
    </source>
</reference>
<dbReference type="SUPFAM" id="SSF117074">
    <property type="entry name" value="Hypothetical protein PA1324"/>
    <property type="match status" value="1"/>
</dbReference>
<dbReference type="InterPro" id="IPR033764">
    <property type="entry name" value="Sdr_B"/>
</dbReference>
<dbReference type="RefSeq" id="WP_145113444.1">
    <property type="nucleotide sequence ID" value="NZ_CP036349.1"/>
</dbReference>
<comment type="subcellular location">
    <subcellularLocation>
        <location evidence="1">Secreted</location>
    </subcellularLocation>
</comment>
<dbReference type="AlphaFoldDB" id="A0A518KAE9"/>
<organism evidence="6 7">
    <name type="scientific">Botrimarina mediterranea</name>
    <dbReference type="NCBI Taxonomy" id="2528022"/>
    <lineage>
        <taxon>Bacteria</taxon>
        <taxon>Pseudomonadati</taxon>
        <taxon>Planctomycetota</taxon>
        <taxon>Planctomycetia</taxon>
        <taxon>Pirellulales</taxon>
        <taxon>Lacipirellulaceae</taxon>
        <taxon>Botrimarina</taxon>
    </lineage>
</organism>
<dbReference type="InterPro" id="IPR013783">
    <property type="entry name" value="Ig-like_fold"/>
</dbReference>
<dbReference type="Gene3D" id="2.60.40.10">
    <property type="entry name" value="Immunoglobulins"/>
    <property type="match status" value="1"/>
</dbReference>
<dbReference type="NCBIfam" id="TIGR02595">
    <property type="entry name" value="PEP_CTERM"/>
    <property type="match status" value="1"/>
</dbReference>
<keyword evidence="2" id="KW-0964">Secreted</keyword>
<accession>A0A518KAE9</accession>
<dbReference type="Pfam" id="PF17210">
    <property type="entry name" value="SdrD_B"/>
    <property type="match status" value="1"/>
</dbReference>
<feature type="signal peptide" evidence="4">
    <location>
        <begin position="1"/>
        <end position="30"/>
    </location>
</feature>
<feature type="chain" id="PRO_5021741787" evidence="4">
    <location>
        <begin position="31"/>
        <end position="211"/>
    </location>
</feature>
<feature type="domain" description="SD-repeat containing protein B" evidence="5">
    <location>
        <begin position="37"/>
        <end position="120"/>
    </location>
</feature>
<dbReference type="Proteomes" id="UP000316426">
    <property type="component" value="Chromosome"/>
</dbReference>
<name>A0A518KAE9_9BACT</name>
<dbReference type="InterPro" id="IPR013424">
    <property type="entry name" value="Ice-binding_C"/>
</dbReference>
<evidence type="ECO:0000256" key="1">
    <source>
        <dbReference type="ARBA" id="ARBA00004613"/>
    </source>
</evidence>
<dbReference type="EMBL" id="CP036349">
    <property type="protein sequence ID" value="QDV74758.1"/>
    <property type="molecule type" value="Genomic_DNA"/>
</dbReference>
<evidence type="ECO:0000259" key="5">
    <source>
        <dbReference type="Pfam" id="PF17210"/>
    </source>
</evidence>
<evidence type="ECO:0000313" key="6">
    <source>
        <dbReference type="EMBL" id="QDV74758.1"/>
    </source>
</evidence>
<dbReference type="GO" id="GO:0005576">
    <property type="term" value="C:extracellular region"/>
    <property type="evidence" value="ECO:0007669"/>
    <property type="project" value="UniProtKB-SubCell"/>
</dbReference>
<sequence precursor="true">MPASTFAGWRVLPALAALVCAALLPAPTYAQSFSSYLGGWSYVDRNNDGVLNFSNDPNPEIVIGGVEINLYKHNGVDYIQIASTATDPYGRYQFGQLDAGRYKIEQVQPVGWVDGKDTAGVLLAINDQSVPPGSNVGVSGNNFVTDIQLTNNTIGEFYNFGERGLAAGYVSKRFLFASTPSNPFGEPVPEPTTLAMIVGVGVGLLTAPRRR</sequence>
<evidence type="ECO:0000256" key="4">
    <source>
        <dbReference type="SAM" id="SignalP"/>
    </source>
</evidence>